<dbReference type="eggNOG" id="KOG3242">
    <property type="taxonomic scope" value="Eukaryota"/>
</dbReference>
<evidence type="ECO:0000256" key="1">
    <source>
        <dbReference type="ARBA" id="ARBA00009921"/>
    </source>
</evidence>
<keyword evidence="4" id="KW-0269">Exonuclease</keyword>
<dbReference type="STRING" id="500485.B6HCA9"/>
<dbReference type="InterPro" id="IPR013520">
    <property type="entry name" value="Ribonucl_H"/>
</dbReference>
<evidence type="ECO:0000259" key="5">
    <source>
        <dbReference type="SMART" id="SM00479"/>
    </source>
</evidence>
<dbReference type="HOGENOM" id="CLU_064761_1_1_1"/>
<dbReference type="BioCyc" id="PCHR:PC18G01380-MONOMER"/>
<dbReference type="GO" id="GO:0005739">
    <property type="term" value="C:mitochondrion"/>
    <property type="evidence" value="ECO:0007669"/>
    <property type="project" value="TreeGrafter"/>
</dbReference>
<dbReference type="GO" id="GO:0000175">
    <property type="term" value="F:3'-5'-RNA exonuclease activity"/>
    <property type="evidence" value="ECO:0007669"/>
    <property type="project" value="InterPro"/>
</dbReference>
<dbReference type="Proteomes" id="UP000000724">
    <property type="component" value="Contig Pc00c18"/>
</dbReference>
<dbReference type="GO" id="GO:0003676">
    <property type="term" value="F:nucleic acid binding"/>
    <property type="evidence" value="ECO:0007669"/>
    <property type="project" value="InterPro"/>
</dbReference>
<accession>B6HCA9</accession>
<dbReference type="CDD" id="cd06135">
    <property type="entry name" value="Orn"/>
    <property type="match status" value="1"/>
</dbReference>
<reference evidence="6 7" key="1">
    <citation type="journal article" date="2008" name="Nat. Biotechnol.">
        <title>Genome sequencing and analysis of the filamentous fungus Penicillium chrysogenum.</title>
        <authorList>
            <person name="van den Berg M.A."/>
            <person name="Albang R."/>
            <person name="Albermann K."/>
            <person name="Badger J.H."/>
            <person name="Daran J.-M."/>
            <person name="Driessen A.J.M."/>
            <person name="Garcia-Estrada C."/>
            <person name="Fedorova N.D."/>
            <person name="Harris D.M."/>
            <person name="Heijne W.H.M."/>
            <person name="Joardar V.S."/>
            <person name="Kiel J.A.K.W."/>
            <person name="Kovalchuk A."/>
            <person name="Martin J.F."/>
            <person name="Nierman W.C."/>
            <person name="Nijland J.G."/>
            <person name="Pronk J.T."/>
            <person name="Roubos J.A."/>
            <person name="van der Klei I.J."/>
            <person name="van Peij N.N.M.E."/>
            <person name="Veenhuis M."/>
            <person name="von Doehren H."/>
            <person name="Wagner C."/>
            <person name="Wortman J.R."/>
            <person name="Bovenberg R.A.L."/>
        </authorList>
    </citation>
    <scope>NUCLEOTIDE SEQUENCE [LARGE SCALE GENOMIC DNA]</scope>
    <source>
        <strain evidence="7">ATCC 28089 / DSM 1075 / NRRL 1951 / Wisconsin 54-1255</strain>
    </source>
</reference>
<dbReference type="SUPFAM" id="SSF53098">
    <property type="entry name" value="Ribonuclease H-like"/>
    <property type="match status" value="1"/>
</dbReference>
<proteinExistence type="inferred from homology"/>
<evidence type="ECO:0000313" key="7">
    <source>
        <dbReference type="Proteomes" id="UP000000724"/>
    </source>
</evidence>
<dbReference type="AlphaFoldDB" id="B6HCA9"/>
<dbReference type="NCBIfam" id="NF003765">
    <property type="entry name" value="PRK05359.1"/>
    <property type="match status" value="1"/>
</dbReference>
<dbReference type="OMA" id="AFFHYRN"/>
<organism evidence="6 7">
    <name type="scientific">Penicillium rubens (strain ATCC 28089 / DSM 1075 / NRRL 1951 / Wisconsin 54-1255)</name>
    <name type="common">Penicillium chrysogenum</name>
    <dbReference type="NCBI Taxonomy" id="500485"/>
    <lineage>
        <taxon>Eukaryota</taxon>
        <taxon>Fungi</taxon>
        <taxon>Dikarya</taxon>
        <taxon>Ascomycota</taxon>
        <taxon>Pezizomycotina</taxon>
        <taxon>Eurotiomycetes</taxon>
        <taxon>Eurotiomycetidae</taxon>
        <taxon>Eurotiales</taxon>
        <taxon>Aspergillaceae</taxon>
        <taxon>Penicillium</taxon>
        <taxon>Penicillium chrysogenum species complex</taxon>
    </lineage>
</organism>
<comment type="similarity">
    <text evidence="1">Belongs to the oligoribonuclease family.</text>
</comment>
<dbReference type="VEuPathDB" id="FungiDB:PCH_Pc18g01380"/>
<dbReference type="InterPro" id="IPR036397">
    <property type="entry name" value="RNaseH_sf"/>
</dbReference>
<dbReference type="PANTHER" id="PTHR11046">
    <property type="entry name" value="OLIGORIBONUCLEASE, MITOCHONDRIAL"/>
    <property type="match status" value="1"/>
</dbReference>
<keyword evidence="3" id="KW-0378">Hydrolase</keyword>
<dbReference type="PANTHER" id="PTHR11046:SF0">
    <property type="entry name" value="OLIGORIBONUCLEASE, MITOCHONDRIAL"/>
    <property type="match status" value="1"/>
</dbReference>
<evidence type="ECO:0000313" key="6">
    <source>
        <dbReference type="EMBL" id="CAP94362.1"/>
    </source>
</evidence>
<keyword evidence="7" id="KW-1185">Reference proteome</keyword>
<dbReference type="OrthoDB" id="270189at2759"/>
<sequence>MLRSIFLPASASRRVLAPGFLHRNSPHPPQIHDATRTLNRPFGLDRLRGTSEHSISIQNNPQIPQFRTTNPIHKMTGLNPETDKILQICCFITDAQLNLLEPTGFETVIHVPDSTLDAMSQWCIDTHGRTGLTAAVRASTTSPSTAADSLLAYIRQHVPTPRTALLAGNSVHADKAFLACAPYSQVLDHLHYRILDVSSLKEAARRWGSDQLLEQVPRKREVHLARDDILESIEEIRFYKDKLFG</sequence>
<evidence type="ECO:0000256" key="3">
    <source>
        <dbReference type="ARBA" id="ARBA00022801"/>
    </source>
</evidence>
<dbReference type="Gene3D" id="3.30.420.10">
    <property type="entry name" value="Ribonuclease H-like superfamily/Ribonuclease H"/>
    <property type="match status" value="1"/>
</dbReference>
<evidence type="ECO:0000256" key="4">
    <source>
        <dbReference type="ARBA" id="ARBA00022839"/>
    </source>
</evidence>
<protein>
    <submittedName>
        <fullName evidence="6">Pc18g01380 protein</fullName>
    </submittedName>
</protein>
<dbReference type="Pfam" id="PF00929">
    <property type="entry name" value="RNase_T"/>
    <property type="match status" value="1"/>
</dbReference>
<evidence type="ECO:0000256" key="2">
    <source>
        <dbReference type="ARBA" id="ARBA00022722"/>
    </source>
</evidence>
<gene>
    <name evidence="6" type="ORF">Pc18g01380</name>
    <name evidence="6" type="ORF">PCH_Pc18g01380</name>
</gene>
<dbReference type="InterPro" id="IPR022894">
    <property type="entry name" value="Oligoribonuclease"/>
</dbReference>
<keyword evidence="2" id="KW-0540">Nuclease</keyword>
<feature type="domain" description="Exonuclease" evidence="5">
    <location>
        <begin position="75"/>
        <end position="245"/>
    </location>
</feature>
<dbReference type="SMART" id="SM00479">
    <property type="entry name" value="EXOIII"/>
    <property type="match status" value="1"/>
</dbReference>
<dbReference type="InterPro" id="IPR012337">
    <property type="entry name" value="RNaseH-like_sf"/>
</dbReference>
<dbReference type="EMBL" id="AM920433">
    <property type="protein sequence ID" value="CAP94362.1"/>
    <property type="molecule type" value="Genomic_DNA"/>
</dbReference>
<name>B6HCA9_PENRW</name>